<organism evidence="1 2">
    <name type="scientific">Caerostris darwini</name>
    <dbReference type="NCBI Taxonomy" id="1538125"/>
    <lineage>
        <taxon>Eukaryota</taxon>
        <taxon>Metazoa</taxon>
        <taxon>Ecdysozoa</taxon>
        <taxon>Arthropoda</taxon>
        <taxon>Chelicerata</taxon>
        <taxon>Arachnida</taxon>
        <taxon>Araneae</taxon>
        <taxon>Araneomorphae</taxon>
        <taxon>Entelegynae</taxon>
        <taxon>Araneoidea</taxon>
        <taxon>Araneidae</taxon>
        <taxon>Caerostris</taxon>
    </lineage>
</organism>
<dbReference type="AlphaFoldDB" id="A0AAV4SZD8"/>
<accession>A0AAV4SZD8</accession>
<proteinExistence type="predicted"/>
<sequence>MSEWSHASLPWKNQSLWCVQISGVALLCVVLSSGLGEHRSACVRNLNAAFVHQCGDLTRCLRPRTVNCHCAKIFSLCFIIPNIQWMIDLYLAKYV</sequence>
<evidence type="ECO:0000313" key="2">
    <source>
        <dbReference type="Proteomes" id="UP001054837"/>
    </source>
</evidence>
<evidence type="ECO:0008006" key="3">
    <source>
        <dbReference type="Google" id="ProtNLM"/>
    </source>
</evidence>
<gene>
    <name evidence="1" type="ORF">CDAR_413531</name>
</gene>
<reference evidence="1 2" key="1">
    <citation type="submission" date="2021-06" db="EMBL/GenBank/DDBJ databases">
        <title>Caerostris darwini draft genome.</title>
        <authorList>
            <person name="Kono N."/>
            <person name="Arakawa K."/>
        </authorList>
    </citation>
    <scope>NUCLEOTIDE SEQUENCE [LARGE SCALE GENOMIC DNA]</scope>
</reference>
<protein>
    <recommendedName>
        <fullName evidence="3">Secreted protein</fullName>
    </recommendedName>
</protein>
<dbReference type="Proteomes" id="UP001054837">
    <property type="component" value="Unassembled WGS sequence"/>
</dbReference>
<dbReference type="EMBL" id="BPLQ01008519">
    <property type="protein sequence ID" value="GIY37865.1"/>
    <property type="molecule type" value="Genomic_DNA"/>
</dbReference>
<comment type="caution">
    <text evidence="1">The sequence shown here is derived from an EMBL/GenBank/DDBJ whole genome shotgun (WGS) entry which is preliminary data.</text>
</comment>
<keyword evidence="2" id="KW-1185">Reference proteome</keyword>
<evidence type="ECO:0000313" key="1">
    <source>
        <dbReference type="EMBL" id="GIY37865.1"/>
    </source>
</evidence>
<name>A0AAV4SZD8_9ARAC</name>